<dbReference type="Proteomes" id="UP000251135">
    <property type="component" value="Unassembled WGS sequence"/>
</dbReference>
<proteinExistence type="predicted"/>
<accession>A0A363D4B0</accession>
<reference evidence="1 2" key="1">
    <citation type="submission" date="2017-02" db="EMBL/GenBank/DDBJ databases">
        <title>Arcobacter caeni sp. nov, a new Arcobacter species isolated from reclaimed water.</title>
        <authorList>
            <person name="Figueras M.J."/>
            <person name="Perez-Cataluna A."/>
            <person name="Salas-Masso N."/>
        </authorList>
    </citation>
    <scope>NUCLEOTIDE SEQUENCE [LARGE SCALE GENOMIC DNA]</scope>
    <source>
        <strain evidence="1 2">RW17-10</strain>
    </source>
</reference>
<keyword evidence="2" id="KW-1185">Reference proteome</keyword>
<gene>
    <name evidence="1" type="ORF">B0174_02225</name>
</gene>
<evidence type="ECO:0000313" key="1">
    <source>
        <dbReference type="EMBL" id="PUE66103.1"/>
    </source>
</evidence>
<dbReference type="OrthoDB" id="5365944at2"/>
<name>A0A363D4B0_9BACT</name>
<organism evidence="1 2">
    <name type="scientific">Arcobacter caeni</name>
    <dbReference type="NCBI Taxonomy" id="1912877"/>
    <lineage>
        <taxon>Bacteria</taxon>
        <taxon>Pseudomonadati</taxon>
        <taxon>Campylobacterota</taxon>
        <taxon>Epsilonproteobacteria</taxon>
        <taxon>Campylobacterales</taxon>
        <taxon>Arcobacteraceae</taxon>
        <taxon>Arcobacter</taxon>
    </lineage>
</organism>
<dbReference type="AlphaFoldDB" id="A0A363D4B0"/>
<evidence type="ECO:0000313" key="2">
    <source>
        <dbReference type="Proteomes" id="UP000251135"/>
    </source>
</evidence>
<dbReference type="RefSeq" id="WP_108558011.1">
    <property type="nucleotide sequence ID" value="NZ_MUXE01000002.1"/>
</dbReference>
<sequence length="77" mass="8990">MKKEMILQLASKLKEVSRVEFEYNNSFYEIFESTEGGYMINIYSSNEKDEDDEYLYENNFDGGLCTGTAKDAIQFML</sequence>
<comment type="caution">
    <text evidence="1">The sequence shown here is derived from an EMBL/GenBank/DDBJ whole genome shotgun (WGS) entry which is preliminary data.</text>
</comment>
<protein>
    <submittedName>
        <fullName evidence="1">Uncharacterized protein</fullName>
    </submittedName>
</protein>
<dbReference type="EMBL" id="MUXE01000002">
    <property type="protein sequence ID" value="PUE66103.1"/>
    <property type="molecule type" value="Genomic_DNA"/>
</dbReference>